<comment type="caution">
    <text evidence="3">The sequence shown here is derived from an EMBL/GenBank/DDBJ whole genome shotgun (WGS) entry which is preliminary data.</text>
</comment>
<dbReference type="EMBL" id="CAJOBO010000301">
    <property type="protein sequence ID" value="CAF4187221.1"/>
    <property type="molecule type" value="Genomic_DNA"/>
</dbReference>
<dbReference type="Proteomes" id="UP000663833">
    <property type="component" value="Unassembled WGS sequence"/>
</dbReference>
<dbReference type="Proteomes" id="UP000663873">
    <property type="component" value="Unassembled WGS sequence"/>
</dbReference>
<dbReference type="Proteomes" id="UP000663851">
    <property type="component" value="Unassembled WGS sequence"/>
</dbReference>
<dbReference type="Proteomes" id="UP000663825">
    <property type="component" value="Unassembled WGS sequence"/>
</dbReference>
<dbReference type="EMBL" id="CAJOBP010000050">
    <property type="protein sequence ID" value="CAF4110704.1"/>
    <property type="molecule type" value="Genomic_DNA"/>
</dbReference>
<evidence type="ECO:0000313" key="3">
    <source>
        <dbReference type="EMBL" id="CAF4110704.1"/>
    </source>
</evidence>
<organism evidence="3 5">
    <name type="scientific">Rotaria socialis</name>
    <dbReference type="NCBI Taxonomy" id="392032"/>
    <lineage>
        <taxon>Eukaryota</taxon>
        <taxon>Metazoa</taxon>
        <taxon>Spiralia</taxon>
        <taxon>Gnathifera</taxon>
        <taxon>Rotifera</taxon>
        <taxon>Eurotatoria</taxon>
        <taxon>Bdelloidea</taxon>
        <taxon>Philodinida</taxon>
        <taxon>Philodinidae</taxon>
        <taxon>Rotaria</taxon>
    </lineage>
</organism>
<evidence type="ECO:0000313" key="2">
    <source>
        <dbReference type="EMBL" id="CAF3443747.1"/>
    </source>
</evidence>
<accession>A0A819VLI8</accession>
<protein>
    <submittedName>
        <fullName evidence="3">Uncharacterized protein</fullName>
    </submittedName>
</protein>
<dbReference type="EMBL" id="CAJNYD010002790">
    <property type="protein sequence ID" value="CAF3443747.1"/>
    <property type="molecule type" value="Genomic_DNA"/>
</dbReference>
<dbReference type="EMBL" id="CAJNXB010001129">
    <property type="protein sequence ID" value="CAF3135646.1"/>
    <property type="molecule type" value="Genomic_DNA"/>
</dbReference>
<sequence length="112" mass="12886">MENRFTCKSIVSSSPSYPPIKKLDIITFAMGNPANKMNARLSKNNQHLLGLDASNQFVKRYNLELQRCSQFYSLASIYNETATKNKHGINRKNVKKIYSTGRKYMVRLFICS</sequence>
<evidence type="ECO:0000313" key="4">
    <source>
        <dbReference type="EMBL" id="CAF4187221.1"/>
    </source>
</evidence>
<dbReference type="AlphaFoldDB" id="A0A819VLI8"/>
<evidence type="ECO:0000313" key="5">
    <source>
        <dbReference type="Proteomes" id="UP000663873"/>
    </source>
</evidence>
<keyword evidence="5" id="KW-1185">Reference proteome</keyword>
<name>A0A819VLI8_9BILA</name>
<evidence type="ECO:0000313" key="1">
    <source>
        <dbReference type="EMBL" id="CAF3135646.1"/>
    </source>
</evidence>
<reference evidence="3" key="1">
    <citation type="submission" date="2021-02" db="EMBL/GenBank/DDBJ databases">
        <authorList>
            <person name="Nowell W R."/>
        </authorList>
    </citation>
    <scope>NUCLEOTIDE SEQUENCE</scope>
</reference>
<proteinExistence type="predicted"/>
<dbReference type="OrthoDB" id="9985252at2759"/>
<gene>
    <name evidence="4" type="ORF">HFQ381_LOCUS6609</name>
    <name evidence="2" type="ORF">LUA448_LOCUS21389</name>
    <name evidence="1" type="ORF">TIS948_LOCUS8837</name>
    <name evidence="3" type="ORF">UJA718_LOCUS901</name>
</gene>